<evidence type="ECO:0000313" key="2">
    <source>
        <dbReference type="EMBL" id="KAK1744807.1"/>
    </source>
</evidence>
<keyword evidence="3" id="KW-1185">Reference proteome</keyword>
<gene>
    <name evidence="2" type="ORF">QTG54_004098</name>
</gene>
<reference evidence="2" key="1">
    <citation type="submission" date="2023-06" db="EMBL/GenBank/DDBJ databases">
        <title>Survivors Of The Sea: Transcriptome response of Skeletonema marinoi to long-term dormancy.</title>
        <authorList>
            <person name="Pinder M.I.M."/>
            <person name="Kourtchenko O."/>
            <person name="Robertson E.K."/>
            <person name="Larsson T."/>
            <person name="Maumus F."/>
            <person name="Osuna-Cruz C.M."/>
            <person name="Vancaester E."/>
            <person name="Stenow R."/>
            <person name="Vandepoele K."/>
            <person name="Ploug H."/>
            <person name="Bruchert V."/>
            <person name="Godhe A."/>
            <person name="Topel M."/>
        </authorList>
    </citation>
    <scope>NUCLEOTIDE SEQUENCE</scope>
    <source>
        <strain evidence="2">R05AC</strain>
    </source>
</reference>
<dbReference type="GO" id="GO:0003714">
    <property type="term" value="F:transcription corepressor activity"/>
    <property type="evidence" value="ECO:0007669"/>
    <property type="project" value="TreeGrafter"/>
</dbReference>
<dbReference type="PANTHER" id="PTHR12855">
    <property type="entry name" value="DNA METHYLTRANSFERASE 1-ASSOCIATED PROTEIN 1 FAMILY MEMBER"/>
    <property type="match status" value="1"/>
</dbReference>
<organism evidence="2 3">
    <name type="scientific">Skeletonema marinoi</name>
    <dbReference type="NCBI Taxonomy" id="267567"/>
    <lineage>
        <taxon>Eukaryota</taxon>
        <taxon>Sar</taxon>
        <taxon>Stramenopiles</taxon>
        <taxon>Ochrophyta</taxon>
        <taxon>Bacillariophyta</taxon>
        <taxon>Coscinodiscophyceae</taxon>
        <taxon>Thalassiosirophycidae</taxon>
        <taxon>Thalassiosirales</taxon>
        <taxon>Skeletonemataceae</taxon>
        <taxon>Skeletonema</taxon>
        <taxon>Skeletonema marinoi-dohrnii complex</taxon>
    </lineage>
</organism>
<accession>A0AAD9DF04</accession>
<dbReference type="InterPro" id="IPR027109">
    <property type="entry name" value="Swc4/Dmap1"/>
</dbReference>
<dbReference type="GO" id="GO:0006338">
    <property type="term" value="P:chromatin remodeling"/>
    <property type="evidence" value="ECO:0007669"/>
    <property type="project" value="InterPro"/>
</dbReference>
<feature type="region of interest" description="Disordered" evidence="1">
    <location>
        <begin position="327"/>
        <end position="366"/>
    </location>
</feature>
<dbReference type="AlphaFoldDB" id="A0AAD9DF04"/>
<proteinExistence type="predicted"/>
<dbReference type="GO" id="GO:0000122">
    <property type="term" value="P:negative regulation of transcription by RNA polymerase II"/>
    <property type="evidence" value="ECO:0007669"/>
    <property type="project" value="TreeGrafter"/>
</dbReference>
<comment type="caution">
    <text evidence="2">The sequence shown here is derived from an EMBL/GenBank/DDBJ whole genome shotgun (WGS) entry which is preliminary data.</text>
</comment>
<dbReference type="GO" id="GO:0035267">
    <property type="term" value="C:NuA4 histone acetyltransferase complex"/>
    <property type="evidence" value="ECO:0007669"/>
    <property type="project" value="InterPro"/>
</dbReference>
<dbReference type="GO" id="GO:0008168">
    <property type="term" value="F:methyltransferase activity"/>
    <property type="evidence" value="ECO:0007669"/>
    <property type="project" value="UniProtKB-KW"/>
</dbReference>
<dbReference type="Proteomes" id="UP001224775">
    <property type="component" value="Unassembled WGS sequence"/>
</dbReference>
<keyword evidence="2" id="KW-0489">Methyltransferase</keyword>
<dbReference type="GO" id="GO:0006281">
    <property type="term" value="P:DNA repair"/>
    <property type="evidence" value="ECO:0007669"/>
    <property type="project" value="InterPro"/>
</dbReference>
<dbReference type="GO" id="GO:0032259">
    <property type="term" value="P:methylation"/>
    <property type="evidence" value="ECO:0007669"/>
    <property type="project" value="UniProtKB-KW"/>
</dbReference>
<name>A0AAD9DF04_9STRA</name>
<evidence type="ECO:0000256" key="1">
    <source>
        <dbReference type="SAM" id="MobiDB-lite"/>
    </source>
</evidence>
<protein>
    <submittedName>
        <fullName evidence="2">DNA methyltransferase 1-associated protein 1</fullName>
    </submittedName>
</protein>
<evidence type="ECO:0000313" key="3">
    <source>
        <dbReference type="Proteomes" id="UP001224775"/>
    </source>
</evidence>
<feature type="compositionally biased region" description="Basic residues" evidence="1">
    <location>
        <begin position="341"/>
        <end position="355"/>
    </location>
</feature>
<keyword evidence="2" id="KW-0808">Transferase</keyword>
<dbReference type="EMBL" id="JATAAI010000006">
    <property type="protein sequence ID" value="KAK1744807.1"/>
    <property type="molecule type" value="Genomic_DNA"/>
</dbReference>
<dbReference type="GO" id="GO:0000812">
    <property type="term" value="C:Swr1 complex"/>
    <property type="evidence" value="ECO:0007669"/>
    <property type="project" value="TreeGrafter"/>
</dbReference>
<dbReference type="PANTHER" id="PTHR12855:SF10">
    <property type="entry name" value="DNA METHYLTRANSFERASE 1-ASSOCIATED PROTEIN 1"/>
    <property type="match status" value="1"/>
</dbReference>
<sequence length="405" mass="46061">MAFAFQERYSEQSSKGGRFAISILSGWKYIGTEACSCGSDETFWCIHTRWSRRGVTFKRYGADATVAEASNSQPAASTYNHPSIHPRVRHLSLHSSSHQLHPPSPSQTLVYQIVARCSTGRRESKTQAIRVHLEPISGRSTRRGSIACRTESSRSAVEKTEKGWKAFGPIRISIGSTAATHKEGKYCINQGKRCTNQGKRGISITAAPASARPTTTVVSAAPVDPFFRAHQEVDASFNETAPVPTPGTPYLQSGRLFPPNIEGHAKLKKSTLKQMDEILSELGVPKEPIPTKRSCDLFDGVRKDAMTLLILQKMALRKRLNWQRRKPSWRGGLREPQPQPPRRRRGKTKVQKRLPQKAPNQLKRRKNRLRMQLLELLRIKQHRKRRERIRHLPPTQQQWWYHHQL</sequence>